<evidence type="ECO:0000256" key="7">
    <source>
        <dbReference type="ARBA" id="ARBA00023157"/>
    </source>
</evidence>
<keyword evidence="5" id="KW-0297">G-protein coupled receptor</keyword>
<keyword evidence="9" id="KW-0807">Transducer</keyword>
<keyword evidence="6 10" id="KW-0472">Membrane</keyword>
<evidence type="ECO:0000313" key="12">
    <source>
        <dbReference type="EMBL" id="CAF0865505.1"/>
    </source>
</evidence>
<dbReference type="InterPro" id="IPR000276">
    <property type="entry name" value="GPCR_Rhodpsn"/>
</dbReference>
<evidence type="ECO:0000313" key="16">
    <source>
        <dbReference type="Proteomes" id="UP000663829"/>
    </source>
</evidence>
<evidence type="ECO:0000256" key="4">
    <source>
        <dbReference type="ARBA" id="ARBA00022989"/>
    </source>
</evidence>
<keyword evidence="16" id="KW-1185">Reference proteome</keyword>
<evidence type="ECO:0000256" key="8">
    <source>
        <dbReference type="ARBA" id="ARBA00023170"/>
    </source>
</evidence>
<dbReference type="Proteomes" id="UP000681722">
    <property type="component" value="Unassembled WGS sequence"/>
</dbReference>
<keyword evidence="8" id="KW-0675">Receptor</keyword>
<dbReference type="Gene3D" id="1.20.1070.10">
    <property type="entry name" value="Rhodopsin 7-helix transmembrane proteins"/>
    <property type="match status" value="1"/>
</dbReference>
<evidence type="ECO:0000256" key="3">
    <source>
        <dbReference type="ARBA" id="ARBA00022692"/>
    </source>
</evidence>
<comment type="caution">
    <text evidence="13">The sequence shown here is derived from an EMBL/GenBank/DDBJ whole genome shotgun (WGS) entry which is preliminary data.</text>
</comment>
<dbReference type="Proteomes" id="UP000677228">
    <property type="component" value="Unassembled WGS sequence"/>
</dbReference>
<dbReference type="PANTHER" id="PTHR24248">
    <property type="entry name" value="ADRENERGIC RECEPTOR-RELATED G-PROTEIN COUPLED RECEPTOR"/>
    <property type="match status" value="1"/>
</dbReference>
<dbReference type="EMBL" id="CAJNOQ010004520">
    <property type="protein sequence ID" value="CAF1063258.1"/>
    <property type="molecule type" value="Genomic_DNA"/>
</dbReference>
<comment type="subcellular location">
    <subcellularLocation>
        <location evidence="1">Cell membrane</location>
        <topology evidence="1">Multi-pass membrane protein</topology>
    </subcellularLocation>
</comment>
<dbReference type="Proteomes" id="UP000682733">
    <property type="component" value="Unassembled WGS sequence"/>
</dbReference>
<feature type="transmembrane region" description="Helical" evidence="10">
    <location>
        <begin position="106"/>
        <end position="130"/>
    </location>
</feature>
<evidence type="ECO:0000256" key="2">
    <source>
        <dbReference type="ARBA" id="ARBA00022475"/>
    </source>
</evidence>
<dbReference type="GO" id="GO:0051967">
    <property type="term" value="P:negative regulation of synaptic transmission, glutamatergic"/>
    <property type="evidence" value="ECO:0007669"/>
    <property type="project" value="TreeGrafter"/>
</dbReference>
<evidence type="ECO:0000256" key="5">
    <source>
        <dbReference type="ARBA" id="ARBA00023040"/>
    </source>
</evidence>
<evidence type="ECO:0000313" key="15">
    <source>
        <dbReference type="EMBL" id="CAF3831301.1"/>
    </source>
</evidence>
<keyword evidence="2" id="KW-1003">Cell membrane</keyword>
<evidence type="ECO:0000256" key="9">
    <source>
        <dbReference type="ARBA" id="ARBA00023224"/>
    </source>
</evidence>
<keyword evidence="3 10" id="KW-0812">Transmembrane</keyword>
<dbReference type="AlphaFoldDB" id="A0A814LEN2"/>
<gene>
    <name evidence="13" type="ORF">GPM918_LOCUS16892</name>
    <name evidence="12" type="ORF">OVA965_LOCUS7856</name>
    <name evidence="15" type="ORF">SRO942_LOCUS16891</name>
    <name evidence="14" type="ORF">TMI583_LOCUS7852</name>
</gene>
<proteinExistence type="predicted"/>
<organism evidence="13 16">
    <name type="scientific">Didymodactylos carnosus</name>
    <dbReference type="NCBI Taxonomy" id="1234261"/>
    <lineage>
        <taxon>Eukaryota</taxon>
        <taxon>Metazoa</taxon>
        <taxon>Spiralia</taxon>
        <taxon>Gnathifera</taxon>
        <taxon>Rotifera</taxon>
        <taxon>Eurotatoria</taxon>
        <taxon>Bdelloidea</taxon>
        <taxon>Philodinida</taxon>
        <taxon>Philodinidae</taxon>
        <taxon>Didymodactylos</taxon>
    </lineage>
</organism>
<dbReference type="Proteomes" id="UP000663829">
    <property type="component" value="Unassembled WGS sequence"/>
</dbReference>
<sequence>NISSASFSNDTHERLISVPLTPSSSYRELFTPVNYSVTKDHQQKAYLTPSTTIPSLQSSRLSLNTEGDGRRQRRRRSFLHNALVQKAVHAFQFDSQHSSERKAMKVLGIVFVVFLIAWVPFSFINILSAICTSCHITPSLLNKLSWLGYISSNLNPIIYTAFNVRFRRAFVSILICRLKYFQSKMRSNIYVFVSSNEGSDHISNGRPRSQNEIFLHNNHNGSNIGKKSSYVVMK</sequence>
<dbReference type="Pfam" id="PF00001">
    <property type="entry name" value="7tm_1"/>
    <property type="match status" value="1"/>
</dbReference>
<dbReference type="GO" id="GO:0060158">
    <property type="term" value="P:phospholipase C-activating dopamine receptor signaling pathway"/>
    <property type="evidence" value="ECO:0007669"/>
    <property type="project" value="TreeGrafter"/>
</dbReference>
<dbReference type="EMBL" id="CAJNOK010002566">
    <property type="protein sequence ID" value="CAF0865505.1"/>
    <property type="molecule type" value="Genomic_DNA"/>
</dbReference>
<dbReference type="GO" id="GO:0004930">
    <property type="term" value="F:G protein-coupled receptor activity"/>
    <property type="evidence" value="ECO:0007669"/>
    <property type="project" value="UniProtKB-KW"/>
</dbReference>
<dbReference type="GO" id="GO:0014059">
    <property type="term" value="P:regulation of dopamine secretion"/>
    <property type="evidence" value="ECO:0007669"/>
    <property type="project" value="TreeGrafter"/>
</dbReference>
<dbReference type="OrthoDB" id="5859976at2759"/>
<dbReference type="EMBL" id="CAJOBA010002567">
    <property type="protein sequence ID" value="CAF3650318.1"/>
    <property type="molecule type" value="Genomic_DNA"/>
</dbReference>
<dbReference type="SUPFAM" id="SSF81321">
    <property type="entry name" value="Family A G protein-coupled receptor-like"/>
    <property type="match status" value="1"/>
</dbReference>
<name>A0A814LEN2_9BILA</name>
<accession>A0A814LEN2</accession>
<protein>
    <recommendedName>
        <fullName evidence="11">G-protein coupled receptors family 1 profile domain-containing protein</fullName>
    </recommendedName>
</protein>
<evidence type="ECO:0000256" key="6">
    <source>
        <dbReference type="ARBA" id="ARBA00023136"/>
    </source>
</evidence>
<keyword evidence="7" id="KW-1015">Disulfide bond</keyword>
<feature type="domain" description="G-protein coupled receptors family 1 profile" evidence="11">
    <location>
        <begin position="70"/>
        <end position="159"/>
    </location>
</feature>
<reference evidence="13" key="1">
    <citation type="submission" date="2021-02" db="EMBL/GenBank/DDBJ databases">
        <authorList>
            <person name="Nowell W R."/>
        </authorList>
    </citation>
    <scope>NUCLEOTIDE SEQUENCE</scope>
</reference>
<feature type="non-terminal residue" evidence="13">
    <location>
        <position position="1"/>
    </location>
</feature>
<keyword evidence="4 10" id="KW-1133">Transmembrane helix</keyword>
<evidence type="ECO:0000256" key="10">
    <source>
        <dbReference type="SAM" id="Phobius"/>
    </source>
</evidence>
<evidence type="ECO:0000313" key="14">
    <source>
        <dbReference type="EMBL" id="CAF3650318.1"/>
    </source>
</evidence>
<dbReference type="GO" id="GO:0043266">
    <property type="term" value="P:regulation of potassium ion transport"/>
    <property type="evidence" value="ECO:0007669"/>
    <property type="project" value="TreeGrafter"/>
</dbReference>
<evidence type="ECO:0000256" key="1">
    <source>
        <dbReference type="ARBA" id="ARBA00004651"/>
    </source>
</evidence>
<dbReference type="GO" id="GO:0001591">
    <property type="term" value="F:dopamine neurotransmitter receptor activity, coupled via Gi/Go"/>
    <property type="evidence" value="ECO:0007669"/>
    <property type="project" value="TreeGrafter"/>
</dbReference>
<dbReference type="PROSITE" id="PS50262">
    <property type="entry name" value="G_PROTEIN_RECEP_F1_2"/>
    <property type="match status" value="1"/>
</dbReference>
<evidence type="ECO:0000259" key="11">
    <source>
        <dbReference type="PROSITE" id="PS50262"/>
    </source>
</evidence>
<dbReference type="GO" id="GO:0005886">
    <property type="term" value="C:plasma membrane"/>
    <property type="evidence" value="ECO:0007669"/>
    <property type="project" value="UniProtKB-SubCell"/>
</dbReference>
<dbReference type="GO" id="GO:0007195">
    <property type="term" value="P:adenylate cyclase-inhibiting dopamine receptor signaling pathway"/>
    <property type="evidence" value="ECO:0007669"/>
    <property type="project" value="TreeGrafter"/>
</dbReference>
<dbReference type="InterPro" id="IPR017452">
    <property type="entry name" value="GPCR_Rhodpsn_7TM"/>
</dbReference>
<dbReference type="PANTHER" id="PTHR24248:SF125">
    <property type="entry name" value="DOPAMINE D2-LIKE RECEPTOR"/>
    <property type="match status" value="1"/>
</dbReference>
<evidence type="ECO:0000313" key="13">
    <source>
        <dbReference type="EMBL" id="CAF1063258.1"/>
    </source>
</evidence>
<dbReference type="EMBL" id="CAJOBC010004520">
    <property type="protein sequence ID" value="CAF3831301.1"/>
    <property type="molecule type" value="Genomic_DNA"/>
</dbReference>
<dbReference type="GO" id="GO:0045202">
    <property type="term" value="C:synapse"/>
    <property type="evidence" value="ECO:0007669"/>
    <property type="project" value="GOC"/>
</dbReference>
<dbReference type="PRINTS" id="PR00237">
    <property type="entry name" value="GPCRRHODOPSN"/>
</dbReference>
<dbReference type="GO" id="GO:0051481">
    <property type="term" value="P:negative regulation of cytosolic calcium ion concentration"/>
    <property type="evidence" value="ECO:0007669"/>
    <property type="project" value="TreeGrafter"/>
</dbReference>